<dbReference type="eggNOG" id="COG0840">
    <property type="taxonomic scope" value="Bacteria"/>
</dbReference>
<evidence type="ECO:0000256" key="1">
    <source>
        <dbReference type="ARBA" id="ARBA00023224"/>
    </source>
</evidence>
<dbReference type="HOGENOM" id="CLU_000445_107_27_0"/>
<evidence type="ECO:0000259" key="5">
    <source>
        <dbReference type="PROSITE" id="PS50111"/>
    </source>
</evidence>
<dbReference type="GO" id="GO:0007165">
    <property type="term" value="P:signal transduction"/>
    <property type="evidence" value="ECO:0007669"/>
    <property type="project" value="UniProtKB-KW"/>
</dbReference>
<dbReference type="Gene3D" id="6.10.340.10">
    <property type="match status" value="1"/>
</dbReference>
<evidence type="ECO:0000313" key="7">
    <source>
        <dbReference type="EMBL" id="GAK59856.1"/>
    </source>
</evidence>
<comment type="similarity">
    <text evidence="2">Belongs to the methyl-accepting chemotaxis (MCP) protein family.</text>
</comment>
<dbReference type="Pfam" id="PF00672">
    <property type="entry name" value="HAMP"/>
    <property type="match status" value="1"/>
</dbReference>
<reference evidence="7" key="1">
    <citation type="journal article" date="2015" name="PeerJ">
        <title>First genomic representation of candidate bacterial phylum KSB3 points to enhanced environmental sensing as a trigger of wastewater bulking.</title>
        <authorList>
            <person name="Sekiguchi Y."/>
            <person name="Ohashi A."/>
            <person name="Parks D.H."/>
            <person name="Yamauchi T."/>
            <person name="Tyson G.W."/>
            <person name="Hugenholtz P."/>
        </authorList>
    </citation>
    <scope>NUCLEOTIDE SEQUENCE [LARGE SCALE GENOMIC DNA]</scope>
</reference>
<evidence type="ECO:0000313" key="8">
    <source>
        <dbReference type="Proteomes" id="UP000030661"/>
    </source>
</evidence>
<proteinExistence type="inferred from homology"/>
<gene>
    <name evidence="7" type="ORF">U27_06842</name>
</gene>
<evidence type="ECO:0000256" key="2">
    <source>
        <dbReference type="ARBA" id="ARBA00029447"/>
    </source>
</evidence>
<feature type="transmembrane region" description="Helical" evidence="4">
    <location>
        <begin position="12"/>
        <end position="34"/>
    </location>
</feature>
<dbReference type="GO" id="GO:0016020">
    <property type="term" value="C:membrane"/>
    <property type="evidence" value="ECO:0007669"/>
    <property type="project" value="InterPro"/>
</dbReference>
<dbReference type="STRING" id="1499967.U27_06842"/>
<dbReference type="SMART" id="SM00283">
    <property type="entry name" value="MA"/>
    <property type="match status" value="1"/>
</dbReference>
<keyword evidence="4" id="KW-0472">Membrane</keyword>
<evidence type="ECO:0000256" key="3">
    <source>
        <dbReference type="PROSITE-ProRule" id="PRU00284"/>
    </source>
</evidence>
<dbReference type="PANTHER" id="PTHR32089:SF112">
    <property type="entry name" value="LYSOZYME-LIKE PROTEIN-RELATED"/>
    <property type="match status" value="1"/>
</dbReference>
<dbReference type="PROSITE" id="PS50885">
    <property type="entry name" value="HAMP"/>
    <property type="match status" value="1"/>
</dbReference>
<dbReference type="Pfam" id="PF00015">
    <property type="entry name" value="MCPsignal"/>
    <property type="match status" value="1"/>
</dbReference>
<keyword evidence="1 3" id="KW-0807">Transducer</keyword>
<evidence type="ECO:0000259" key="6">
    <source>
        <dbReference type="PROSITE" id="PS50885"/>
    </source>
</evidence>
<evidence type="ECO:0000256" key="4">
    <source>
        <dbReference type="SAM" id="Phobius"/>
    </source>
</evidence>
<feature type="domain" description="HAMP" evidence="6">
    <location>
        <begin position="176"/>
        <end position="233"/>
    </location>
</feature>
<dbReference type="InterPro" id="IPR004089">
    <property type="entry name" value="MCPsignal_dom"/>
</dbReference>
<sequence>MNIPIKKSLSRRFSVIISTVVTLFVLAAASLLVLDNVKIFERSLEDRLTLAFNLVEKTLPSAIWNLDQELLDDVVEALFVDNAMAYVQILGNDKVLAAKTHPDFSAETRETLQDASRFLFRSAAVFFRGDKIGGIEIAIFKKRGQEALIHRILIILSLTFLLICAIVLSSFMITKRYLTRPLSAFIQSAGLIADGELGAELDAEQHLEVSQDEIGVLAEVFRQMVAYLKNMTTLATRISMGDLEVEIVPKSKNDVLGNAFQNMTLYLKAIAGAASAIADGDLRQNIQAQSDADILGTAFQKMAYLRRTVSQVVRGSEQLDQASEELKNMSLGMTTDMEHNSHQISVIASHSQQFNALMRDAASATAGSLSKIRAIADNSTKIASVATDAMNIASKASQSLTQLETRSVEIQAFIKVITEIAQQTNLLALNASIEAARAGELGKGFSVVANEVKELARGTARAVEDITQRVEAIHATNKGVSSAIMQLFQIIQDIHHLSTITAETIEDYALATNQIAHSVTDAAENSGETTQAIADVEIVSQHIVERANFMHQAAQTLTELAEELHRLVAQFQI</sequence>
<feature type="domain" description="Methyl-accepting transducer" evidence="5">
    <location>
        <begin position="308"/>
        <end position="561"/>
    </location>
</feature>
<protein>
    <submittedName>
        <fullName evidence="7">Methyl-accepting chemotaxis sensory transducer with Pas/Pac sensor</fullName>
    </submittedName>
</protein>
<keyword evidence="4" id="KW-0812">Transmembrane</keyword>
<dbReference type="SMART" id="SM00304">
    <property type="entry name" value="HAMP"/>
    <property type="match status" value="2"/>
</dbReference>
<feature type="transmembrane region" description="Helical" evidence="4">
    <location>
        <begin position="152"/>
        <end position="173"/>
    </location>
</feature>
<dbReference type="PROSITE" id="PS50111">
    <property type="entry name" value="CHEMOTAXIS_TRANSDUC_2"/>
    <property type="match status" value="1"/>
</dbReference>
<accession>A0A081C5K1</accession>
<dbReference type="EMBL" id="DF820471">
    <property type="protein sequence ID" value="GAK59856.1"/>
    <property type="molecule type" value="Genomic_DNA"/>
</dbReference>
<keyword evidence="8" id="KW-1185">Reference proteome</keyword>
<organism evidence="7">
    <name type="scientific">Vecturithrix granuli</name>
    <dbReference type="NCBI Taxonomy" id="1499967"/>
    <lineage>
        <taxon>Bacteria</taxon>
        <taxon>Candidatus Moduliflexota</taxon>
        <taxon>Candidatus Vecturitrichia</taxon>
        <taxon>Candidatus Vecturitrichales</taxon>
        <taxon>Candidatus Vecturitrichaceae</taxon>
        <taxon>Candidatus Vecturithrix</taxon>
    </lineage>
</organism>
<name>A0A081C5K1_VECG1</name>
<dbReference type="PANTHER" id="PTHR32089">
    <property type="entry name" value="METHYL-ACCEPTING CHEMOTAXIS PROTEIN MCPB"/>
    <property type="match status" value="1"/>
</dbReference>
<dbReference type="InterPro" id="IPR003660">
    <property type="entry name" value="HAMP_dom"/>
</dbReference>
<dbReference type="Proteomes" id="UP000030661">
    <property type="component" value="Unassembled WGS sequence"/>
</dbReference>
<dbReference type="Gene3D" id="1.10.287.950">
    <property type="entry name" value="Methyl-accepting chemotaxis protein"/>
    <property type="match status" value="1"/>
</dbReference>
<dbReference type="SUPFAM" id="SSF58104">
    <property type="entry name" value="Methyl-accepting chemotaxis protein (MCP) signaling domain"/>
    <property type="match status" value="1"/>
</dbReference>
<dbReference type="AlphaFoldDB" id="A0A081C5K1"/>
<keyword evidence="4" id="KW-1133">Transmembrane helix</keyword>
<dbReference type="CDD" id="cd06225">
    <property type="entry name" value="HAMP"/>
    <property type="match status" value="1"/>
</dbReference>